<organism evidence="1 2">
    <name type="scientific">Agrocybe chaxingu</name>
    <dbReference type="NCBI Taxonomy" id="84603"/>
    <lineage>
        <taxon>Eukaryota</taxon>
        <taxon>Fungi</taxon>
        <taxon>Dikarya</taxon>
        <taxon>Basidiomycota</taxon>
        <taxon>Agaricomycotina</taxon>
        <taxon>Agaricomycetes</taxon>
        <taxon>Agaricomycetidae</taxon>
        <taxon>Agaricales</taxon>
        <taxon>Agaricineae</taxon>
        <taxon>Strophariaceae</taxon>
        <taxon>Agrocybe</taxon>
    </lineage>
</organism>
<reference evidence="1" key="1">
    <citation type="submission" date="2022-07" db="EMBL/GenBank/DDBJ databases">
        <title>Genome Sequence of Agrocybe chaxingu.</title>
        <authorList>
            <person name="Buettner E."/>
        </authorList>
    </citation>
    <scope>NUCLEOTIDE SEQUENCE</scope>
    <source>
        <strain evidence="1">MP-N11</strain>
    </source>
</reference>
<comment type="caution">
    <text evidence="1">The sequence shown here is derived from an EMBL/GenBank/DDBJ whole genome shotgun (WGS) entry which is preliminary data.</text>
</comment>
<accession>A0A9W8JX88</accession>
<dbReference type="Proteomes" id="UP001148786">
    <property type="component" value="Unassembled WGS sequence"/>
</dbReference>
<dbReference type="AlphaFoldDB" id="A0A9W8JX88"/>
<name>A0A9W8JX88_9AGAR</name>
<protein>
    <submittedName>
        <fullName evidence="1">Uncharacterized protein</fullName>
    </submittedName>
</protein>
<sequence>MEHPLPKDAPGFTLQPVHNYLEKAKRNIDEMRKPLAAFAATIDGLQGETMQIALLGEACTRQEISDLRAQLSSQDQKHKDGVVEIQAILDDLLQNQVVEHMRKEVEQEISHQIDAFVQEQVAECLKDHIPQALQDEVEESKRELDRLNIALHNSESRRANGNLRTNQVDDLLATMFMPDGAVSPHFPKDLKGLFSLDGKSTEFRLAPQNKEILNLYFICLISLPVSYLPSTATGLPLVNEIWKHEAETTRALMDDYGIPNPSASRDHNLNRLMQFCGVRRAGAAGKH</sequence>
<proteinExistence type="predicted"/>
<gene>
    <name evidence="1" type="ORF">NLJ89_g8581</name>
</gene>
<evidence type="ECO:0000313" key="2">
    <source>
        <dbReference type="Proteomes" id="UP001148786"/>
    </source>
</evidence>
<dbReference type="OrthoDB" id="3235759at2759"/>
<keyword evidence="2" id="KW-1185">Reference proteome</keyword>
<dbReference type="EMBL" id="JANKHO010001186">
    <property type="protein sequence ID" value="KAJ3503105.1"/>
    <property type="molecule type" value="Genomic_DNA"/>
</dbReference>
<evidence type="ECO:0000313" key="1">
    <source>
        <dbReference type="EMBL" id="KAJ3503105.1"/>
    </source>
</evidence>